<dbReference type="AlphaFoldDB" id="Q7UI26"/>
<organism evidence="1 2">
    <name type="scientific">Rhodopirellula baltica (strain DSM 10527 / NCIMB 13988 / SH1)</name>
    <dbReference type="NCBI Taxonomy" id="243090"/>
    <lineage>
        <taxon>Bacteria</taxon>
        <taxon>Pseudomonadati</taxon>
        <taxon>Planctomycetota</taxon>
        <taxon>Planctomycetia</taxon>
        <taxon>Pirellulales</taxon>
        <taxon>Pirellulaceae</taxon>
        <taxon>Rhodopirellula</taxon>
    </lineage>
</organism>
<sequence>MECPCEGSRTNLGRIRCVLTLRTGTTDQFGTADHLPLQTAIVFRDDRKRIFLTHKSA</sequence>
<dbReference type="EnsemblBacteria" id="CAD77788">
    <property type="protein sequence ID" value="CAD77788"/>
    <property type="gene ID" value="RB12803"/>
</dbReference>
<dbReference type="Proteomes" id="UP000001025">
    <property type="component" value="Chromosome"/>
</dbReference>
<protein>
    <submittedName>
        <fullName evidence="1">Uncharacterized protein</fullName>
    </submittedName>
</protein>
<dbReference type="InParanoid" id="Q7UI26"/>
<accession>Q7UI26</accession>
<name>Q7UI26_RHOBA</name>
<dbReference type="KEGG" id="rba:RB12803"/>
<evidence type="ECO:0000313" key="2">
    <source>
        <dbReference type="Proteomes" id="UP000001025"/>
    </source>
</evidence>
<dbReference type="PATRIC" id="fig|243090.15.peg.6202"/>
<dbReference type="EMBL" id="BX294155">
    <property type="protein sequence ID" value="CAD77788.1"/>
    <property type="molecule type" value="Genomic_DNA"/>
</dbReference>
<gene>
    <name evidence="1" type="ordered locus">RB12803</name>
</gene>
<proteinExistence type="predicted"/>
<reference evidence="1 2" key="1">
    <citation type="journal article" date="2003" name="Proc. Natl. Acad. Sci. U.S.A.">
        <title>Complete genome sequence of the marine planctomycete Pirellula sp. strain 1.</title>
        <authorList>
            <person name="Gloeckner F.O."/>
            <person name="Kube M."/>
            <person name="Bauer M."/>
            <person name="Teeling H."/>
            <person name="Lombardot T."/>
            <person name="Ludwig W."/>
            <person name="Gade D."/>
            <person name="Beck A."/>
            <person name="Borzym K."/>
            <person name="Heitmann K."/>
            <person name="Rabus R."/>
            <person name="Schlesner H."/>
            <person name="Amann R."/>
            <person name="Reinhardt R."/>
        </authorList>
    </citation>
    <scope>NUCLEOTIDE SEQUENCE [LARGE SCALE GENOMIC DNA]</scope>
    <source>
        <strain evidence="2">DSM 10527 / NCIMB 13988 / SH1</strain>
    </source>
</reference>
<evidence type="ECO:0000313" key="1">
    <source>
        <dbReference type="EMBL" id="CAD77788.1"/>
    </source>
</evidence>
<keyword evidence="2" id="KW-1185">Reference proteome</keyword>
<dbReference type="HOGENOM" id="CLU_2993718_0_0_0"/>